<reference evidence="2 3" key="1">
    <citation type="submission" date="2016-10" db="EMBL/GenBank/DDBJ databases">
        <authorList>
            <person name="de Groot N.N."/>
        </authorList>
    </citation>
    <scope>NUCLEOTIDE SEQUENCE [LARGE SCALE GENOMIC DNA]</scope>
    <source>
        <strain evidence="2 3">DSM 18684</strain>
    </source>
</reference>
<dbReference type="STRING" id="414048.SAMN04489864_1069"/>
<dbReference type="Gene3D" id="2.60.40.1120">
    <property type="entry name" value="Carboxypeptidase-like, regulatory domain"/>
    <property type="match status" value="1"/>
</dbReference>
<evidence type="ECO:0000256" key="1">
    <source>
        <dbReference type="SAM" id="SignalP"/>
    </source>
</evidence>
<dbReference type="RefSeq" id="WP_090993998.1">
    <property type="nucleotide sequence ID" value="NZ_FOPP01000006.1"/>
</dbReference>
<feature type="chain" id="PRO_5011761849" evidence="1">
    <location>
        <begin position="21"/>
        <end position="404"/>
    </location>
</feature>
<keyword evidence="1" id="KW-0732">Signal</keyword>
<dbReference type="Pfam" id="PF13715">
    <property type="entry name" value="CarbopepD_reg_2"/>
    <property type="match status" value="1"/>
</dbReference>
<accession>A0A1I2XUP1</accession>
<protein>
    <submittedName>
        <fullName evidence="2">CarboxypepD_reg-like domain-containing protein</fullName>
    </submittedName>
</protein>
<dbReference type="EMBL" id="FOPP01000006">
    <property type="protein sequence ID" value="SFH16436.1"/>
    <property type="molecule type" value="Genomic_DNA"/>
</dbReference>
<dbReference type="SUPFAM" id="SSF49464">
    <property type="entry name" value="Carboxypeptidase regulatory domain-like"/>
    <property type="match status" value="1"/>
</dbReference>
<organism evidence="2 3">
    <name type="scientific">Pedobacter insulae</name>
    <dbReference type="NCBI Taxonomy" id="414048"/>
    <lineage>
        <taxon>Bacteria</taxon>
        <taxon>Pseudomonadati</taxon>
        <taxon>Bacteroidota</taxon>
        <taxon>Sphingobacteriia</taxon>
        <taxon>Sphingobacteriales</taxon>
        <taxon>Sphingobacteriaceae</taxon>
        <taxon>Pedobacter</taxon>
    </lineage>
</organism>
<feature type="signal peptide" evidence="1">
    <location>
        <begin position="1"/>
        <end position="20"/>
    </location>
</feature>
<evidence type="ECO:0000313" key="2">
    <source>
        <dbReference type="EMBL" id="SFH16436.1"/>
    </source>
</evidence>
<dbReference type="OrthoDB" id="1223654at2"/>
<keyword evidence="3" id="KW-1185">Reference proteome</keyword>
<proteinExistence type="predicted"/>
<gene>
    <name evidence="2" type="ORF">SAMN04489864_1069</name>
</gene>
<sequence>MKSFYLGFILCVCLSAHVFAQEGYIISGTIKDKKEVLPGASVYVSGYKIATVTNGDGKFSLPKLAPGNYDILIQMIGYNPYSKNIIISDKAIDVTITLTENTTFLKEVVIKPDPNRAYYLALFKEYFIGKSPNAAQCKILNTNVLNFYDDKETRTVTTTASDFLIIENVALGYRIKYLLESFEYDYKTKIIYYAGHPHFEELSGSKAKKKKWLRNREIAYNGSIQHFFKSLYHNTIAENGFVINKLGTIPNTNRKPDSLINANIKRLTAGKQGLVNSLTFNGDDSLSYWIKQRNLPKTFNTVNRADVLIDTLVKRQDKDLKMIKFKDALYIIYKNETEDSAYTHSGHKQNRPLDVGNFQISVLSLIEPSISFYANGGVYSPKSSLYSGYWAYEKMADMVPMEYR</sequence>
<dbReference type="AlphaFoldDB" id="A0A1I2XUP1"/>
<name>A0A1I2XUP1_9SPHI</name>
<dbReference type="InterPro" id="IPR008969">
    <property type="entry name" value="CarboxyPept-like_regulatory"/>
</dbReference>
<dbReference type="Proteomes" id="UP000199666">
    <property type="component" value="Unassembled WGS sequence"/>
</dbReference>
<evidence type="ECO:0000313" key="3">
    <source>
        <dbReference type="Proteomes" id="UP000199666"/>
    </source>
</evidence>